<reference evidence="3" key="1">
    <citation type="journal article" date="2020" name="Nat. Commun.">
        <title>Large-scale genome sequencing of mycorrhizal fungi provides insights into the early evolution of symbiotic traits.</title>
        <authorList>
            <person name="Miyauchi S."/>
            <person name="Kiss E."/>
            <person name="Kuo A."/>
            <person name="Drula E."/>
            <person name="Kohler A."/>
            <person name="Sanchez-Garcia M."/>
            <person name="Morin E."/>
            <person name="Andreopoulos B."/>
            <person name="Barry K.W."/>
            <person name="Bonito G."/>
            <person name="Buee M."/>
            <person name="Carver A."/>
            <person name="Chen C."/>
            <person name="Cichocki N."/>
            <person name="Clum A."/>
            <person name="Culley D."/>
            <person name="Crous P.W."/>
            <person name="Fauchery L."/>
            <person name="Girlanda M."/>
            <person name="Hayes R.D."/>
            <person name="Keri Z."/>
            <person name="LaButti K."/>
            <person name="Lipzen A."/>
            <person name="Lombard V."/>
            <person name="Magnuson J."/>
            <person name="Maillard F."/>
            <person name="Murat C."/>
            <person name="Nolan M."/>
            <person name="Ohm R.A."/>
            <person name="Pangilinan J."/>
            <person name="Pereira M.F."/>
            <person name="Perotto S."/>
            <person name="Peter M."/>
            <person name="Pfister S."/>
            <person name="Riley R."/>
            <person name="Sitrit Y."/>
            <person name="Stielow J.B."/>
            <person name="Szollosi G."/>
            <person name="Zifcakova L."/>
            <person name="Stursova M."/>
            <person name="Spatafora J.W."/>
            <person name="Tedersoo L."/>
            <person name="Vaario L.M."/>
            <person name="Yamada A."/>
            <person name="Yan M."/>
            <person name="Wang P."/>
            <person name="Xu J."/>
            <person name="Bruns T."/>
            <person name="Baldrian P."/>
            <person name="Vilgalys R."/>
            <person name="Dunand C."/>
            <person name="Henrissat B."/>
            <person name="Grigoriev I.V."/>
            <person name="Hibbett D."/>
            <person name="Nagy L.G."/>
            <person name="Martin F.M."/>
        </authorList>
    </citation>
    <scope>NUCLEOTIDE SEQUENCE</scope>
    <source>
        <strain evidence="3">UP504</strain>
    </source>
</reference>
<name>A0A9P6AFL1_9AGAM</name>
<feature type="signal peptide" evidence="2">
    <location>
        <begin position="1"/>
        <end position="24"/>
    </location>
</feature>
<dbReference type="EMBL" id="MU129191">
    <property type="protein sequence ID" value="KAF9504829.1"/>
    <property type="molecule type" value="Genomic_DNA"/>
</dbReference>
<gene>
    <name evidence="3" type="ORF">BS47DRAFT_1368512</name>
</gene>
<keyword evidence="2" id="KW-0732">Signal</keyword>
<sequence>MVICFPFWVFPCFLFWVVVPHTEQTTKRGKPTTTHLQQQVCGHVNHGLVLKRKPANNKDQMWVCGSVSSVVSELRNGVEPGDGGGSGSNGLGQLEGLRPFRLAWQPVAPGGDYLSKVAIPGAAPNSLWEKLPTGLGFYVRPSPQPQETPAKRTPLPKTTTCTPPLNHNLPKPHQKTMRATGTMHPPKGCPSVPTTRTNHEPKTPDPPDKTWEQGCTTQDARNARWNHTPTSAVMGTHSTRLRGPKRTMHPLRRVCGNIGPSPMKPPCKECTQAKYRSVRSHARPQHLTIHNTMMPHTHQSGYLHCTIPHPMSCLNSGSAQHQTKYGTTHPLQRVCGNTCPQTPATDTTPGKAPGPLQKIMPETGWATV</sequence>
<evidence type="ECO:0000313" key="3">
    <source>
        <dbReference type="EMBL" id="KAF9504829.1"/>
    </source>
</evidence>
<comment type="caution">
    <text evidence="3">The sequence shown here is derived from an EMBL/GenBank/DDBJ whole genome shotgun (WGS) entry which is preliminary data.</text>
</comment>
<feature type="compositionally biased region" description="Basic and acidic residues" evidence="1">
    <location>
        <begin position="197"/>
        <end position="211"/>
    </location>
</feature>
<evidence type="ECO:0000256" key="1">
    <source>
        <dbReference type="SAM" id="MobiDB-lite"/>
    </source>
</evidence>
<evidence type="ECO:0000256" key="2">
    <source>
        <dbReference type="SAM" id="SignalP"/>
    </source>
</evidence>
<feature type="chain" id="PRO_5040147947" evidence="2">
    <location>
        <begin position="25"/>
        <end position="368"/>
    </location>
</feature>
<proteinExistence type="predicted"/>
<protein>
    <submittedName>
        <fullName evidence="3">Uncharacterized protein</fullName>
    </submittedName>
</protein>
<feature type="region of interest" description="Disordered" evidence="1">
    <location>
        <begin position="140"/>
        <end position="212"/>
    </location>
</feature>
<feature type="region of interest" description="Disordered" evidence="1">
    <location>
        <begin position="341"/>
        <end position="368"/>
    </location>
</feature>
<keyword evidence="4" id="KW-1185">Reference proteome</keyword>
<feature type="compositionally biased region" description="Low complexity" evidence="1">
    <location>
        <begin position="153"/>
        <end position="165"/>
    </location>
</feature>
<dbReference type="AlphaFoldDB" id="A0A9P6AFL1"/>
<evidence type="ECO:0000313" key="4">
    <source>
        <dbReference type="Proteomes" id="UP000886523"/>
    </source>
</evidence>
<accession>A0A9P6AFL1</accession>
<organism evidence="3 4">
    <name type="scientific">Hydnum rufescens UP504</name>
    <dbReference type="NCBI Taxonomy" id="1448309"/>
    <lineage>
        <taxon>Eukaryota</taxon>
        <taxon>Fungi</taxon>
        <taxon>Dikarya</taxon>
        <taxon>Basidiomycota</taxon>
        <taxon>Agaricomycotina</taxon>
        <taxon>Agaricomycetes</taxon>
        <taxon>Cantharellales</taxon>
        <taxon>Hydnaceae</taxon>
        <taxon>Hydnum</taxon>
    </lineage>
</organism>
<dbReference type="Proteomes" id="UP000886523">
    <property type="component" value="Unassembled WGS sequence"/>
</dbReference>